<evidence type="ECO:0000256" key="1">
    <source>
        <dbReference type="ARBA" id="ARBA00022723"/>
    </source>
</evidence>
<feature type="domain" description="Fe2OG dioxygenase" evidence="3">
    <location>
        <begin position="25"/>
        <end position="125"/>
    </location>
</feature>
<dbReference type="PROSITE" id="PS51471">
    <property type="entry name" value="FE2OG_OXY"/>
    <property type="match status" value="1"/>
</dbReference>
<reference evidence="4 5" key="1">
    <citation type="journal article" date="2023" name="Hortic Res">
        <title>The complete reference genome for grapevine (Vitis vinifera L.) genetics and breeding.</title>
        <authorList>
            <person name="Shi X."/>
            <person name="Cao S."/>
            <person name="Wang X."/>
            <person name="Huang S."/>
            <person name="Wang Y."/>
            <person name="Liu Z."/>
            <person name="Liu W."/>
            <person name="Leng X."/>
            <person name="Peng Y."/>
            <person name="Wang N."/>
            <person name="Wang Y."/>
            <person name="Ma Z."/>
            <person name="Xu X."/>
            <person name="Zhang F."/>
            <person name="Xue H."/>
            <person name="Zhong H."/>
            <person name="Wang Y."/>
            <person name="Zhang K."/>
            <person name="Velt A."/>
            <person name="Avia K."/>
            <person name="Holtgrawe D."/>
            <person name="Grimplet J."/>
            <person name="Matus J.T."/>
            <person name="Ware D."/>
            <person name="Wu X."/>
            <person name="Wang H."/>
            <person name="Liu C."/>
            <person name="Fang Y."/>
            <person name="Rustenholz C."/>
            <person name="Cheng Z."/>
            <person name="Xiao H."/>
            <person name="Zhou Y."/>
        </authorList>
    </citation>
    <scope>NUCLEOTIDE SEQUENCE [LARGE SCALE GENOMIC DNA]</scope>
    <source>
        <strain evidence="5">cv. Pinot noir / PN40024</strain>
        <tissue evidence="4">Leaf</tissue>
    </source>
</reference>
<evidence type="ECO:0000313" key="5">
    <source>
        <dbReference type="Proteomes" id="UP001227230"/>
    </source>
</evidence>
<dbReference type="InterPro" id="IPR005123">
    <property type="entry name" value="Oxoglu/Fe-dep_dioxygenase_dom"/>
</dbReference>
<dbReference type="SUPFAM" id="SSF51197">
    <property type="entry name" value="Clavaminate synthase-like"/>
    <property type="match status" value="1"/>
</dbReference>
<organism evidence="4 5">
    <name type="scientific">Vitis vinifera</name>
    <name type="common">Grape</name>
    <dbReference type="NCBI Taxonomy" id="29760"/>
    <lineage>
        <taxon>Eukaryota</taxon>
        <taxon>Viridiplantae</taxon>
        <taxon>Streptophyta</taxon>
        <taxon>Embryophyta</taxon>
        <taxon>Tracheophyta</taxon>
        <taxon>Spermatophyta</taxon>
        <taxon>Magnoliopsida</taxon>
        <taxon>eudicotyledons</taxon>
        <taxon>Gunneridae</taxon>
        <taxon>Pentapetalae</taxon>
        <taxon>rosids</taxon>
        <taxon>Vitales</taxon>
        <taxon>Vitaceae</taxon>
        <taxon>Viteae</taxon>
        <taxon>Vitis</taxon>
    </lineage>
</organism>
<dbReference type="Pfam" id="PF03171">
    <property type="entry name" value="2OG-FeII_Oxy"/>
    <property type="match status" value="1"/>
</dbReference>
<sequence>MMLLGFMAKALKLEKGEMEELFEDGMQSVRITYYPPCPQPELVMGLTPHSDATGITILLQINGVDGLQIKKDGVWIPVSFLPDALVVNVGDVLEILSNGVYTSIEHRATVNAAKERISIAMFFNPKFSAQTKPAPSQINPQNPPLFKQVGMEKYFKDFFSRKLDGKSYL</sequence>
<dbReference type="PANTHER" id="PTHR47991">
    <property type="entry name" value="OXOGLUTARATE/IRON-DEPENDENT DIOXYGENASE"/>
    <property type="match status" value="1"/>
</dbReference>
<protein>
    <recommendedName>
        <fullName evidence="3">Fe2OG dioxygenase domain-containing protein</fullName>
    </recommendedName>
</protein>
<evidence type="ECO:0000259" key="3">
    <source>
        <dbReference type="PROSITE" id="PS51471"/>
    </source>
</evidence>
<dbReference type="EMBL" id="CP126657">
    <property type="protein sequence ID" value="WJZ96637.1"/>
    <property type="molecule type" value="Genomic_DNA"/>
</dbReference>
<evidence type="ECO:0000256" key="2">
    <source>
        <dbReference type="ARBA" id="ARBA00023004"/>
    </source>
</evidence>
<evidence type="ECO:0000313" key="4">
    <source>
        <dbReference type="EMBL" id="WJZ96637.1"/>
    </source>
</evidence>
<accession>A0ABY9CPZ3</accession>
<dbReference type="InterPro" id="IPR050295">
    <property type="entry name" value="Plant_2OG-oxidoreductases"/>
</dbReference>
<keyword evidence="2" id="KW-0408">Iron</keyword>
<keyword evidence="5" id="KW-1185">Reference proteome</keyword>
<dbReference type="Gene3D" id="2.60.120.330">
    <property type="entry name" value="B-lactam Antibiotic, Isopenicillin N Synthase, Chain"/>
    <property type="match status" value="1"/>
</dbReference>
<keyword evidence="1" id="KW-0479">Metal-binding</keyword>
<proteinExistence type="predicted"/>
<name>A0ABY9CPZ3_VITVI</name>
<gene>
    <name evidence="4" type="ORF">VitviT2T_015301</name>
</gene>
<dbReference type="InterPro" id="IPR044861">
    <property type="entry name" value="IPNS-like_FE2OG_OXY"/>
</dbReference>
<dbReference type="Proteomes" id="UP001227230">
    <property type="component" value="Chromosome 10"/>
</dbReference>
<dbReference type="InterPro" id="IPR027443">
    <property type="entry name" value="IPNS-like_sf"/>
</dbReference>